<feature type="region of interest" description="Disordered" evidence="1">
    <location>
        <begin position="150"/>
        <end position="204"/>
    </location>
</feature>
<dbReference type="EMBL" id="SCEB01004154">
    <property type="protein sequence ID" value="RXM93757.1"/>
    <property type="molecule type" value="Genomic_DNA"/>
</dbReference>
<protein>
    <submittedName>
        <fullName evidence="2">Uncharacterized protein</fullName>
    </submittedName>
</protein>
<dbReference type="AlphaFoldDB" id="A0A444UZZ8"/>
<gene>
    <name evidence="2" type="ORF">EOD39_18736</name>
</gene>
<reference evidence="2 3" key="1">
    <citation type="submission" date="2019-01" db="EMBL/GenBank/DDBJ databases">
        <title>Draft Genome and Complete Hox-Cluster Characterization of the Sterlet Sturgeon (Acipenser ruthenus).</title>
        <authorList>
            <person name="Wei Q."/>
        </authorList>
    </citation>
    <scope>NUCLEOTIDE SEQUENCE [LARGE SCALE GENOMIC DNA]</scope>
    <source>
        <strain evidence="2">WHYD16114868_AA</strain>
        <tissue evidence="2">Blood</tissue>
    </source>
</reference>
<evidence type="ECO:0000313" key="3">
    <source>
        <dbReference type="Proteomes" id="UP000289886"/>
    </source>
</evidence>
<organism evidence="2 3">
    <name type="scientific">Acipenser ruthenus</name>
    <name type="common">Sterlet sturgeon</name>
    <dbReference type="NCBI Taxonomy" id="7906"/>
    <lineage>
        <taxon>Eukaryota</taxon>
        <taxon>Metazoa</taxon>
        <taxon>Chordata</taxon>
        <taxon>Craniata</taxon>
        <taxon>Vertebrata</taxon>
        <taxon>Euteleostomi</taxon>
        <taxon>Actinopterygii</taxon>
        <taxon>Chondrostei</taxon>
        <taxon>Acipenseriformes</taxon>
        <taxon>Acipenseridae</taxon>
        <taxon>Acipenser</taxon>
    </lineage>
</organism>
<evidence type="ECO:0000256" key="1">
    <source>
        <dbReference type="SAM" id="MobiDB-lite"/>
    </source>
</evidence>
<evidence type="ECO:0000313" key="2">
    <source>
        <dbReference type="EMBL" id="RXM93757.1"/>
    </source>
</evidence>
<keyword evidence="3" id="KW-1185">Reference proteome</keyword>
<name>A0A444UZZ8_ACIRT</name>
<accession>A0A444UZZ8</accession>
<sequence length="255" mass="28137">MLITPSKINQRAAALPYKSIPLSKIPPGAETPVKELLRMVVREEEKASPGKFWKPNWAFRKAPPNGGVKHKNVRWHDLPRESRFLCDVSSPELSSIGAEDNLTLLHGNNYGTNHQNIIGQKKKVLSVVGSSRPHESPAKVFERLKRQMEERAQGVHSTPGKAEQQGPRWTPRKQGGPQESPGKPGVCHTPGKVGRPGLHQPPATTVDIRRYPKDVLQTTILRSLPHCNSNGTGACRDNEDNGIFAGKFCGVRLIL</sequence>
<comment type="caution">
    <text evidence="2">The sequence shown here is derived from an EMBL/GenBank/DDBJ whole genome shotgun (WGS) entry which is preliminary data.</text>
</comment>
<dbReference type="Proteomes" id="UP000289886">
    <property type="component" value="Unassembled WGS sequence"/>
</dbReference>
<proteinExistence type="predicted"/>